<organism evidence="1 2">
    <name type="scientific">Violaceomyces palustris</name>
    <dbReference type="NCBI Taxonomy" id="1673888"/>
    <lineage>
        <taxon>Eukaryota</taxon>
        <taxon>Fungi</taxon>
        <taxon>Dikarya</taxon>
        <taxon>Basidiomycota</taxon>
        <taxon>Ustilaginomycotina</taxon>
        <taxon>Ustilaginomycetes</taxon>
        <taxon>Violaceomycetales</taxon>
        <taxon>Violaceomycetaceae</taxon>
        <taxon>Violaceomyces</taxon>
    </lineage>
</organism>
<sequence length="163" mass="17925">MLCFPFKSVSMRGPSSRKSSTSSSLGGQPLPIHRLSTGNLKNIRNPSIDPNWTPESLQTKRKHSHSLRPSGQLKLGSALLETFHEVWKESRCERRRITRAKGAKGGEGENGKEGIDTSHHPSNLPGPLALADFGKEESSRPLEPRTYSTVLDRGSDEQRIEGG</sequence>
<evidence type="ECO:0000313" key="2">
    <source>
        <dbReference type="Proteomes" id="UP000245626"/>
    </source>
</evidence>
<dbReference type="Proteomes" id="UP000245626">
    <property type="component" value="Unassembled WGS sequence"/>
</dbReference>
<name>A0ACD0NMV7_9BASI</name>
<protein>
    <submittedName>
        <fullName evidence="1">Uncharacterized protein</fullName>
    </submittedName>
</protein>
<reference evidence="1 2" key="1">
    <citation type="journal article" date="2018" name="Mol. Biol. Evol.">
        <title>Broad Genomic Sampling Reveals a Smut Pathogenic Ancestry of the Fungal Clade Ustilaginomycotina.</title>
        <authorList>
            <person name="Kijpornyongpan T."/>
            <person name="Mondo S.J."/>
            <person name="Barry K."/>
            <person name="Sandor L."/>
            <person name="Lee J."/>
            <person name="Lipzen A."/>
            <person name="Pangilinan J."/>
            <person name="LaButti K."/>
            <person name="Hainaut M."/>
            <person name="Henrissat B."/>
            <person name="Grigoriev I.V."/>
            <person name="Spatafora J.W."/>
            <person name="Aime M.C."/>
        </authorList>
    </citation>
    <scope>NUCLEOTIDE SEQUENCE [LARGE SCALE GENOMIC DNA]</scope>
    <source>
        <strain evidence="1 2">SA 807</strain>
    </source>
</reference>
<dbReference type="EMBL" id="KZ820528">
    <property type="protein sequence ID" value="PWN47143.1"/>
    <property type="molecule type" value="Genomic_DNA"/>
</dbReference>
<evidence type="ECO:0000313" key="1">
    <source>
        <dbReference type="EMBL" id="PWN47143.1"/>
    </source>
</evidence>
<keyword evidence="2" id="KW-1185">Reference proteome</keyword>
<proteinExistence type="predicted"/>
<gene>
    <name evidence="1" type="ORF">IE53DRAFT_266813</name>
</gene>
<accession>A0ACD0NMV7</accession>